<organism evidence="2 3">
    <name type="scientific">Cordylochernes scorpioides</name>
    <dbReference type="NCBI Taxonomy" id="51811"/>
    <lineage>
        <taxon>Eukaryota</taxon>
        <taxon>Metazoa</taxon>
        <taxon>Ecdysozoa</taxon>
        <taxon>Arthropoda</taxon>
        <taxon>Chelicerata</taxon>
        <taxon>Arachnida</taxon>
        <taxon>Pseudoscorpiones</taxon>
        <taxon>Cheliferoidea</taxon>
        <taxon>Chernetidae</taxon>
        <taxon>Cordylochernes</taxon>
    </lineage>
</organism>
<accession>A0ABY6L389</accession>
<keyword evidence="3" id="KW-1185">Reference proteome</keyword>
<evidence type="ECO:0000313" key="3">
    <source>
        <dbReference type="Proteomes" id="UP001235939"/>
    </source>
</evidence>
<sequence length="581" mass="65514">MMEPLCLKSELDLFSGLPIQVAIENSDFEEVHPIATLSDGPIEFYIPGTFEHYIDPSFIFLQLAVKISKRDGSAIAATDKVGPINYLLNTAFENVEVFLNEKQIVSQNNYGYRSILDALLNFPENAQKTFLKSSLFEKDTAKYFDETDPNGNNLGLKARHAVMDLNKEITLFGAMNLDLSFQHKLLLNGVSLKIRLHRAKNSFVLMSNTQGFVLKITKASLLVRKVTVSPSVVLAHNKTLENGVAKYPIRKVDVKTLTIPSGTHSTILPNLFLGPVPNRIVIGFVTNGAYSGDFTKNPFNFQNFNINYISLKIGQRVLPNRPLTPKFSEGEFYRSYIDLFSNMGRYLSSGELNITPEEFQNGLTLFAFDTTPDLCASDLHSSATQNSNISLEVKFSSAITSTINVILYSEFQSEIHIDKLRQKIKRLKKQVLLLDEENKHFDCNGYKVTNLGNAENDTDAITVLYLRDYLGKLVTSTETLDFRFMLMEGDSIALKCEFAQHKFFLDGKIRKYRLRYENVPTDVSQLECTNFLKRALIGRTTIKVNWGCALLNYFRLGSSPLDPKARGSPQSNPRPKSHSLR</sequence>
<protein>
    <submittedName>
        <fullName evidence="2">Uncharacterized protein</fullName>
    </submittedName>
</protein>
<feature type="region of interest" description="Disordered" evidence="1">
    <location>
        <begin position="562"/>
        <end position="581"/>
    </location>
</feature>
<gene>
    <name evidence="2" type="ORF">LAZ67_13000738</name>
</gene>
<dbReference type="InterPro" id="IPR000358">
    <property type="entry name" value="RNR_small_fam"/>
</dbReference>
<name>A0ABY6L389_9ARAC</name>
<dbReference type="Proteomes" id="UP001235939">
    <property type="component" value="Chromosome 13"/>
</dbReference>
<dbReference type="PANTHER" id="PTHR23409:SF21">
    <property type="entry name" value="CAPSID PROTEIN"/>
    <property type="match status" value="1"/>
</dbReference>
<evidence type="ECO:0000313" key="2">
    <source>
        <dbReference type="EMBL" id="UYV75611.1"/>
    </source>
</evidence>
<reference evidence="2 3" key="1">
    <citation type="submission" date="2022-01" db="EMBL/GenBank/DDBJ databases">
        <title>A chromosomal length assembly of Cordylochernes scorpioides.</title>
        <authorList>
            <person name="Zeh D."/>
            <person name="Zeh J."/>
        </authorList>
    </citation>
    <scope>NUCLEOTIDE SEQUENCE [LARGE SCALE GENOMIC DNA]</scope>
    <source>
        <strain evidence="2">IN4F17</strain>
        <tissue evidence="2">Whole Body</tissue>
    </source>
</reference>
<evidence type="ECO:0000256" key="1">
    <source>
        <dbReference type="SAM" id="MobiDB-lite"/>
    </source>
</evidence>
<dbReference type="EMBL" id="CP092875">
    <property type="protein sequence ID" value="UYV75611.1"/>
    <property type="molecule type" value="Genomic_DNA"/>
</dbReference>
<proteinExistence type="predicted"/>
<dbReference type="PANTHER" id="PTHR23409">
    <property type="entry name" value="RIBONUCLEOSIDE-DIPHOSPHATE REDUCTASE SMALL CHAIN"/>
    <property type="match status" value="1"/>
</dbReference>